<accession>A0ABT1TE97</accession>
<organism evidence="1 2">
    <name type="scientific">Methylomonas subterranea</name>
    <dbReference type="NCBI Taxonomy" id="2952225"/>
    <lineage>
        <taxon>Bacteria</taxon>
        <taxon>Pseudomonadati</taxon>
        <taxon>Pseudomonadota</taxon>
        <taxon>Gammaproteobacteria</taxon>
        <taxon>Methylococcales</taxon>
        <taxon>Methylococcaceae</taxon>
        <taxon>Methylomonas</taxon>
    </lineage>
</organism>
<name>A0ABT1TE97_9GAMM</name>
<dbReference type="RefSeq" id="WP_256601527.1">
    <property type="nucleotide sequence ID" value="NZ_JANIBJ010000010.1"/>
</dbReference>
<reference evidence="1 2" key="1">
    <citation type="submission" date="2022-07" db="EMBL/GenBank/DDBJ databases">
        <title>Methylomonas rivi sp. nov., Methylomonas rosea sp. nov., Methylomonas aureus sp. nov. and Methylomonas subterranea sp. nov., four novel methanotrophs isolated from a freshwater creek and the deep terrestrial subsurface.</title>
        <authorList>
            <person name="Abin C."/>
            <person name="Sankaranarayanan K."/>
            <person name="Garner C."/>
            <person name="Sindelar R."/>
            <person name="Kotary K."/>
            <person name="Garner R."/>
            <person name="Barclay S."/>
            <person name="Lawson P."/>
            <person name="Krumholz L."/>
        </authorList>
    </citation>
    <scope>NUCLEOTIDE SEQUENCE [LARGE SCALE GENOMIC DNA]</scope>
    <source>
        <strain evidence="1 2">SURF-2</strain>
    </source>
</reference>
<dbReference type="EMBL" id="JANIBJ010000010">
    <property type="protein sequence ID" value="MCQ8103784.1"/>
    <property type="molecule type" value="Genomic_DNA"/>
</dbReference>
<dbReference type="Proteomes" id="UP001524499">
    <property type="component" value="Unassembled WGS sequence"/>
</dbReference>
<comment type="caution">
    <text evidence="1">The sequence shown here is derived from an EMBL/GenBank/DDBJ whole genome shotgun (WGS) entry which is preliminary data.</text>
</comment>
<evidence type="ECO:0000313" key="1">
    <source>
        <dbReference type="EMBL" id="MCQ8103784.1"/>
    </source>
</evidence>
<proteinExistence type="predicted"/>
<dbReference type="SUPFAM" id="SSF88723">
    <property type="entry name" value="PIN domain-like"/>
    <property type="match status" value="1"/>
</dbReference>
<gene>
    <name evidence="1" type="ORF">NP590_06675</name>
</gene>
<protein>
    <submittedName>
        <fullName evidence="1">PIN domain protein</fullName>
    </submittedName>
</protein>
<keyword evidence="2" id="KW-1185">Reference proteome</keyword>
<sequence length="130" mass="15234">MMLVYLDNCCFNRPYDDQSHANIFLETQAKLYIQENILNGKYRLIWSYILQFENDQNPYPNHKREIRKWKANASLLVSASAEIIDKAKHYQSLGLHAKDALHYACAISVEADYFVTTDKQLKSCLQTRRT</sequence>
<evidence type="ECO:0000313" key="2">
    <source>
        <dbReference type="Proteomes" id="UP001524499"/>
    </source>
</evidence>
<dbReference type="InterPro" id="IPR029060">
    <property type="entry name" value="PIN-like_dom_sf"/>
</dbReference>